<dbReference type="Proteomes" id="UP000198793">
    <property type="component" value="Unassembled WGS sequence"/>
</dbReference>
<dbReference type="PANTHER" id="PTHR30004">
    <property type="entry name" value="4-HYDROXYTHREONINE-4-PHOSPHATE DEHYDROGENASE"/>
    <property type="match status" value="1"/>
</dbReference>
<dbReference type="STRING" id="1166073.SAMN05192530_11195"/>
<dbReference type="InterPro" id="IPR005255">
    <property type="entry name" value="PdxA_fam"/>
</dbReference>
<dbReference type="Gene3D" id="3.40.718.10">
    <property type="entry name" value="Isopropylmalate Dehydrogenase"/>
    <property type="match status" value="1"/>
</dbReference>
<dbReference type="PANTHER" id="PTHR30004:SF3">
    <property type="entry name" value="4-HYDROXYTHREONINE-4-PHOSPHATE DEHYDROGENASE 2-RELATED"/>
    <property type="match status" value="1"/>
</dbReference>
<name>A0A1H0LWW6_9HYPH</name>
<protein>
    <submittedName>
        <fullName evidence="4">4-hydroxythreonine-4-phosphate dehydrogenase</fullName>
    </submittedName>
</protein>
<evidence type="ECO:0000313" key="4">
    <source>
        <dbReference type="EMBL" id="SDO72712.1"/>
    </source>
</evidence>
<keyword evidence="3" id="KW-0520">NAD</keyword>
<dbReference type="GO" id="GO:0051287">
    <property type="term" value="F:NAD binding"/>
    <property type="evidence" value="ECO:0007669"/>
    <property type="project" value="InterPro"/>
</dbReference>
<organism evidence="4 5">
    <name type="scientific">Aureimonas jatrophae</name>
    <dbReference type="NCBI Taxonomy" id="1166073"/>
    <lineage>
        <taxon>Bacteria</taxon>
        <taxon>Pseudomonadati</taxon>
        <taxon>Pseudomonadota</taxon>
        <taxon>Alphaproteobacteria</taxon>
        <taxon>Hyphomicrobiales</taxon>
        <taxon>Aurantimonadaceae</taxon>
        <taxon>Aureimonas</taxon>
    </lineage>
</organism>
<evidence type="ECO:0000256" key="2">
    <source>
        <dbReference type="ARBA" id="ARBA00023002"/>
    </source>
</evidence>
<dbReference type="SUPFAM" id="SSF53659">
    <property type="entry name" value="Isocitrate/Isopropylmalate dehydrogenase-like"/>
    <property type="match status" value="1"/>
</dbReference>
<dbReference type="GO" id="GO:0016491">
    <property type="term" value="F:oxidoreductase activity"/>
    <property type="evidence" value="ECO:0007669"/>
    <property type="project" value="UniProtKB-KW"/>
</dbReference>
<evidence type="ECO:0000256" key="3">
    <source>
        <dbReference type="ARBA" id="ARBA00023027"/>
    </source>
</evidence>
<keyword evidence="5" id="KW-1185">Reference proteome</keyword>
<proteinExistence type="predicted"/>
<gene>
    <name evidence="4" type="ORF">SAMN05192530_11195</name>
</gene>
<dbReference type="EMBL" id="FNIT01000011">
    <property type="protein sequence ID" value="SDO72712.1"/>
    <property type="molecule type" value="Genomic_DNA"/>
</dbReference>
<reference evidence="4 5" key="1">
    <citation type="submission" date="2016-10" db="EMBL/GenBank/DDBJ databases">
        <authorList>
            <person name="de Groot N.N."/>
        </authorList>
    </citation>
    <scope>NUCLEOTIDE SEQUENCE [LARGE SCALE GENOMIC DNA]</scope>
    <source>
        <strain evidence="5">L7-484,KACC 16230,DSM 25025</strain>
    </source>
</reference>
<accession>A0A1H0LWW6</accession>
<dbReference type="Pfam" id="PF04166">
    <property type="entry name" value="PdxA"/>
    <property type="match status" value="1"/>
</dbReference>
<keyword evidence="1" id="KW-0479">Metal-binding</keyword>
<dbReference type="RefSeq" id="WP_090676455.1">
    <property type="nucleotide sequence ID" value="NZ_FNIT01000011.1"/>
</dbReference>
<keyword evidence="2" id="KW-0560">Oxidoreductase</keyword>
<dbReference type="GO" id="GO:0046872">
    <property type="term" value="F:metal ion binding"/>
    <property type="evidence" value="ECO:0007669"/>
    <property type="project" value="UniProtKB-KW"/>
</dbReference>
<dbReference type="AlphaFoldDB" id="A0A1H0LWW6"/>
<sequence length="345" mass="37219">MTIPSTASAKPVIALAMGDPAGVSPELTAKFLDLPEARDDARIVVFGDRRILDGGARDAGITLDIDTVKTPAEALSRPGNVLVDLGNLAPEEVDRGEATPAGGRFATHNFREALLMAHRGEADAVTFTPFNKKAMRYAYEGYDDEIRFVADVTGFRGKVREFNVLPQIWNARVTSHVPLKDVSQHLSVDAILAEMDLTLRCLAESGIENPRILVAGLNPHAGDGGSFGMEEIEIIEPAVAEAKRRGLNVEGPFPSDTVFLRALKEGWHAVLTMYHDQGQIAMKMMGFDKGVTMMGGLPFPLCTPAHGTAYDIAGRGIADVGATREALRLAIRMARQRGRFAQAAE</sequence>
<evidence type="ECO:0000313" key="5">
    <source>
        <dbReference type="Proteomes" id="UP000198793"/>
    </source>
</evidence>
<evidence type="ECO:0000256" key="1">
    <source>
        <dbReference type="ARBA" id="ARBA00022723"/>
    </source>
</evidence>
<dbReference type="OrthoDB" id="9801783at2"/>